<dbReference type="InterPro" id="IPR035903">
    <property type="entry name" value="HesB-like_dom_sf"/>
</dbReference>
<dbReference type="EMBL" id="FOMX01000017">
    <property type="protein sequence ID" value="SFE67340.1"/>
    <property type="molecule type" value="Genomic_DNA"/>
</dbReference>
<dbReference type="InterPro" id="IPR000361">
    <property type="entry name" value="ATAP_core_dom"/>
</dbReference>
<dbReference type="GO" id="GO:0051537">
    <property type="term" value="F:2 iron, 2 sulfur cluster binding"/>
    <property type="evidence" value="ECO:0007669"/>
    <property type="project" value="UniProtKB-ARBA"/>
</dbReference>
<evidence type="ECO:0000313" key="2">
    <source>
        <dbReference type="EMBL" id="SFE67340.1"/>
    </source>
</evidence>
<organism evidence="2 3">
    <name type="scientific">Nannocystis exedens</name>
    <dbReference type="NCBI Taxonomy" id="54"/>
    <lineage>
        <taxon>Bacteria</taxon>
        <taxon>Pseudomonadati</taxon>
        <taxon>Myxococcota</taxon>
        <taxon>Polyangia</taxon>
        <taxon>Nannocystales</taxon>
        <taxon>Nannocystaceae</taxon>
        <taxon>Nannocystis</taxon>
    </lineage>
</organism>
<accession>A0A1I2CI00</accession>
<protein>
    <submittedName>
        <fullName evidence="2">Iron-sulfur cluster assembly protein</fullName>
    </submittedName>
</protein>
<dbReference type="Proteomes" id="UP000199400">
    <property type="component" value="Unassembled WGS sequence"/>
</dbReference>
<sequence>MPSLTVTSRAAKVMRDQLARRGTPQACIRLGIRGGGCTGYSYLFEFEDKPPRPNDLVVEQDGVRVVVDPKSLFYLDGTEVDFETGIRGHGFKFKNPNTKDSCGCGESVSF</sequence>
<dbReference type="InterPro" id="IPR031108">
    <property type="entry name" value="IscA_plant_cyanobact"/>
</dbReference>
<reference evidence="3" key="1">
    <citation type="submission" date="2016-10" db="EMBL/GenBank/DDBJ databases">
        <authorList>
            <person name="Varghese N."/>
            <person name="Submissions S."/>
        </authorList>
    </citation>
    <scope>NUCLEOTIDE SEQUENCE [LARGE SCALE GENOMIC DNA]</scope>
    <source>
        <strain evidence="3">ATCC 25963</strain>
    </source>
</reference>
<dbReference type="PANTHER" id="PTHR47265">
    <property type="entry name" value="IRON-SULFUR ASSEMBLY PROTEIN ISCA, CHLOROPLASTIC"/>
    <property type="match status" value="1"/>
</dbReference>
<dbReference type="Gene3D" id="2.60.300.12">
    <property type="entry name" value="HesB-like domain"/>
    <property type="match status" value="1"/>
</dbReference>
<dbReference type="GO" id="GO:0016226">
    <property type="term" value="P:iron-sulfur cluster assembly"/>
    <property type="evidence" value="ECO:0007669"/>
    <property type="project" value="InterPro"/>
</dbReference>
<dbReference type="NCBIfam" id="TIGR00049">
    <property type="entry name" value="iron-sulfur cluster assembly accessory protein"/>
    <property type="match status" value="1"/>
</dbReference>
<dbReference type="RefSeq" id="WP_096326641.1">
    <property type="nucleotide sequence ID" value="NZ_FOMX01000017.1"/>
</dbReference>
<dbReference type="SUPFAM" id="SSF89360">
    <property type="entry name" value="HesB-like domain"/>
    <property type="match status" value="1"/>
</dbReference>
<feature type="domain" description="Core" evidence="1">
    <location>
        <begin position="4"/>
        <end position="106"/>
    </location>
</feature>
<dbReference type="Pfam" id="PF01521">
    <property type="entry name" value="Fe-S_biosyn"/>
    <property type="match status" value="1"/>
</dbReference>
<dbReference type="AlphaFoldDB" id="A0A1I2CI00"/>
<dbReference type="STRING" id="54.SAMN02745121_05127"/>
<dbReference type="OrthoDB" id="9801228at2"/>
<dbReference type="GO" id="GO:0030674">
    <property type="term" value="F:protein-macromolecule adaptor activity"/>
    <property type="evidence" value="ECO:0007669"/>
    <property type="project" value="TreeGrafter"/>
</dbReference>
<gene>
    <name evidence="2" type="ORF">SAMN02745121_05127</name>
</gene>
<evidence type="ECO:0000259" key="1">
    <source>
        <dbReference type="Pfam" id="PF01521"/>
    </source>
</evidence>
<proteinExistence type="predicted"/>
<name>A0A1I2CI00_9BACT</name>
<keyword evidence="3" id="KW-1185">Reference proteome</keyword>
<dbReference type="PANTHER" id="PTHR47265:SF1">
    <property type="entry name" value="IRON-SULFUR ASSEMBLY PROTEIN ISCA, CHLOROPLASTIC"/>
    <property type="match status" value="1"/>
</dbReference>
<dbReference type="InterPro" id="IPR016092">
    <property type="entry name" value="ATAP"/>
</dbReference>
<evidence type="ECO:0000313" key="3">
    <source>
        <dbReference type="Proteomes" id="UP000199400"/>
    </source>
</evidence>